<gene>
    <name evidence="2" type="ORF">GCM10008959_25640</name>
</gene>
<proteinExistence type="predicted"/>
<comment type="caution">
    <text evidence="2">The sequence shown here is derived from an EMBL/GenBank/DDBJ whole genome shotgun (WGS) entry which is preliminary data.</text>
</comment>
<protein>
    <submittedName>
        <fullName evidence="2">Uncharacterized protein</fullName>
    </submittedName>
</protein>
<organism evidence="2 3">
    <name type="scientific">Deinococcus seoulensis</name>
    <dbReference type="NCBI Taxonomy" id="1837379"/>
    <lineage>
        <taxon>Bacteria</taxon>
        <taxon>Thermotogati</taxon>
        <taxon>Deinococcota</taxon>
        <taxon>Deinococci</taxon>
        <taxon>Deinococcales</taxon>
        <taxon>Deinococcaceae</taxon>
        <taxon>Deinococcus</taxon>
    </lineage>
</organism>
<dbReference type="Proteomes" id="UP000634308">
    <property type="component" value="Unassembled WGS sequence"/>
</dbReference>
<dbReference type="EMBL" id="BMQM01000017">
    <property type="protein sequence ID" value="GGR62506.1"/>
    <property type="molecule type" value="Genomic_DNA"/>
</dbReference>
<feature type="compositionally biased region" description="Basic and acidic residues" evidence="1">
    <location>
        <begin position="153"/>
        <end position="170"/>
    </location>
</feature>
<reference evidence="3" key="1">
    <citation type="journal article" date="2019" name="Int. J. Syst. Evol. Microbiol.">
        <title>The Global Catalogue of Microorganisms (GCM) 10K type strain sequencing project: providing services to taxonomists for standard genome sequencing and annotation.</title>
        <authorList>
            <consortium name="The Broad Institute Genomics Platform"/>
            <consortium name="The Broad Institute Genome Sequencing Center for Infectious Disease"/>
            <person name="Wu L."/>
            <person name="Ma J."/>
        </authorList>
    </citation>
    <scope>NUCLEOTIDE SEQUENCE [LARGE SCALE GENOMIC DNA]</scope>
    <source>
        <strain evidence="3">JCM 31404</strain>
    </source>
</reference>
<feature type="compositionally biased region" description="Polar residues" evidence="1">
    <location>
        <begin position="139"/>
        <end position="152"/>
    </location>
</feature>
<keyword evidence="3" id="KW-1185">Reference proteome</keyword>
<evidence type="ECO:0000256" key="1">
    <source>
        <dbReference type="SAM" id="MobiDB-lite"/>
    </source>
</evidence>
<sequence>MTRQEQTARVDLDSLTHKHNRIGEPLTELTLILPSGTDLRLLHRAARVQKAGKGGPVTAQLHVTDEAGEKRTFNLFFVKSTTKDFRFGAVMRPDADAPPFLDFHVLLETINANPILAAAGTLKDGLQKMVDDSGDLESVTLSSGGQSVTLTSARDRAPREQRPLETHDHH</sequence>
<name>A0ABQ2RV24_9DEIO</name>
<evidence type="ECO:0000313" key="2">
    <source>
        <dbReference type="EMBL" id="GGR62506.1"/>
    </source>
</evidence>
<feature type="region of interest" description="Disordered" evidence="1">
    <location>
        <begin position="137"/>
        <end position="170"/>
    </location>
</feature>
<accession>A0ABQ2RV24</accession>
<dbReference type="RefSeq" id="WP_189065390.1">
    <property type="nucleotide sequence ID" value="NZ_BMQM01000017.1"/>
</dbReference>
<evidence type="ECO:0000313" key="3">
    <source>
        <dbReference type="Proteomes" id="UP000634308"/>
    </source>
</evidence>